<dbReference type="PANTHER" id="PTHR34933:SF1">
    <property type="entry name" value="FLAGELLAR L-RING PROTEIN"/>
    <property type="match status" value="1"/>
</dbReference>
<dbReference type="Proteomes" id="UP001595632">
    <property type="component" value="Unassembled WGS sequence"/>
</dbReference>
<dbReference type="HAMAP" id="MF_00415">
    <property type="entry name" value="FlgH"/>
    <property type="match status" value="1"/>
</dbReference>
<keyword evidence="10" id="KW-1185">Reference proteome</keyword>
<evidence type="ECO:0000256" key="1">
    <source>
        <dbReference type="ARBA" id="ARBA00002591"/>
    </source>
</evidence>
<evidence type="ECO:0000256" key="5">
    <source>
        <dbReference type="ARBA" id="ARBA00023143"/>
    </source>
</evidence>
<feature type="signal peptide" evidence="8">
    <location>
        <begin position="1"/>
        <end position="23"/>
    </location>
</feature>
<evidence type="ECO:0000256" key="3">
    <source>
        <dbReference type="ARBA" id="ARBA00022729"/>
    </source>
</evidence>
<accession>A0ABV7GML0</accession>
<keyword evidence="3 7" id="KW-0732">Signal</keyword>
<name>A0ABV7GML0_9RHOB</name>
<comment type="caution">
    <text evidence="9">The sequence shown here is derived from an EMBL/GenBank/DDBJ whole genome shotgun (WGS) entry which is preliminary data.</text>
</comment>
<dbReference type="RefSeq" id="WP_275632028.1">
    <property type="nucleotide sequence ID" value="NZ_JARGYD010000002.1"/>
</dbReference>
<keyword evidence="4 7" id="KW-0472">Membrane</keyword>
<comment type="subunit">
    <text evidence="7">The basal body constitutes a major portion of the flagellar organelle and consists of four rings (L,P,S, and M) mounted on a central rod.</text>
</comment>
<keyword evidence="6 7" id="KW-0998">Cell outer membrane</keyword>
<evidence type="ECO:0000313" key="10">
    <source>
        <dbReference type="Proteomes" id="UP001595632"/>
    </source>
</evidence>
<proteinExistence type="inferred from homology"/>
<comment type="subcellular location">
    <subcellularLocation>
        <location evidence="7">Cell outer membrane</location>
        <topology evidence="7">Lipid-anchor</topology>
    </subcellularLocation>
    <subcellularLocation>
        <location evidence="7">Bacterial flagellum basal body</location>
    </subcellularLocation>
</comment>
<evidence type="ECO:0000256" key="7">
    <source>
        <dbReference type="HAMAP-Rule" id="MF_00415"/>
    </source>
</evidence>
<evidence type="ECO:0000256" key="8">
    <source>
        <dbReference type="SAM" id="SignalP"/>
    </source>
</evidence>
<comment type="similarity">
    <text evidence="2 7">Belongs to the FlgH family.</text>
</comment>
<dbReference type="PROSITE" id="PS51257">
    <property type="entry name" value="PROKAR_LIPOPROTEIN"/>
    <property type="match status" value="1"/>
</dbReference>
<dbReference type="Pfam" id="PF02107">
    <property type="entry name" value="FlgH"/>
    <property type="match status" value="1"/>
</dbReference>
<keyword evidence="9" id="KW-0282">Flagellum</keyword>
<evidence type="ECO:0000256" key="6">
    <source>
        <dbReference type="ARBA" id="ARBA00023237"/>
    </source>
</evidence>
<feature type="chain" id="PRO_5046516251" description="Flagellar L-ring protein" evidence="8">
    <location>
        <begin position="24"/>
        <end position="255"/>
    </location>
</feature>
<dbReference type="InterPro" id="IPR000527">
    <property type="entry name" value="Flag_Lring"/>
</dbReference>
<gene>
    <name evidence="7 9" type="primary">flgH</name>
    <name evidence="9" type="ORF">ACFOGP_03325</name>
</gene>
<dbReference type="NCBIfam" id="NF001305">
    <property type="entry name" value="PRK00249.1-5"/>
    <property type="match status" value="1"/>
</dbReference>
<protein>
    <recommendedName>
        <fullName evidence="7">Flagellar L-ring protein</fullName>
    </recommendedName>
    <alternativeName>
        <fullName evidence="7">Basal body L-ring protein</fullName>
    </alternativeName>
</protein>
<organism evidence="9 10">
    <name type="scientific">Psychromarinibacter halotolerans</name>
    <dbReference type="NCBI Taxonomy" id="1775175"/>
    <lineage>
        <taxon>Bacteria</taxon>
        <taxon>Pseudomonadati</taxon>
        <taxon>Pseudomonadota</taxon>
        <taxon>Alphaproteobacteria</taxon>
        <taxon>Rhodobacterales</taxon>
        <taxon>Paracoccaceae</taxon>
        <taxon>Psychromarinibacter</taxon>
    </lineage>
</organism>
<keyword evidence="7" id="KW-0449">Lipoprotein</keyword>
<evidence type="ECO:0000313" key="9">
    <source>
        <dbReference type="EMBL" id="MFC3141721.1"/>
    </source>
</evidence>
<dbReference type="PRINTS" id="PR01008">
    <property type="entry name" value="FLGLRINGFLGH"/>
</dbReference>
<keyword evidence="5 7" id="KW-0975">Bacterial flagellum</keyword>
<keyword evidence="9" id="KW-0966">Cell projection</keyword>
<comment type="function">
    <text evidence="1 7">Assembles around the rod to form the L-ring and probably protects the motor/basal body from shearing forces during rotation.</text>
</comment>
<reference evidence="10" key="1">
    <citation type="journal article" date="2019" name="Int. J. Syst. Evol. Microbiol.">
        <title>The Global Catalogue of Microorganisms (GCM) 10K type strain sequencing project: providing services to taxonomists for standard genome sequencing and annotation.</title>
        <authorList>
            <consortium name="The Broad Institute Genomics Platform"/>
            <consortium name="The Broad Institute Genome Sequencing Center for Infectious Disease"/>
            <person name="Wu L."/>
            <person name="Ma J."/>
        </authorList>
    </citation>
    <scope>NUCLEOTIDE SEQUENCE [LARGE SCALE GENOMIC DNA]</scope>
    <source>
        <strain evidence="10">KCTC 52366</strain>
    </source>
</reference>
<keyword evidence="9" id="KW-0969">Cilium</keyword>
<sequence>MRMKSPKPAMTLTLAAFTLSACAAYKEHRDPELTSITLDETTMPEVNTVYVPQPEPEPVRMPSRAEATSLWRTGSTGFFGDHRASRVGDILTVTIDIDDEAELENESRRSRSSGNEIDGSTFLGYESKLDAILPGINADDLPSGSLIDLSGQSNSRGAGSIARNEKIKLKVAVMIIRRLDNGNLVIAGRQEVKVNSELRELRVAGIIRPVDVDMTNAIPYEKIAEARISYGGKGQLTRVQTPRYGEDMLDVVLPY</sequence>
<dbReference type="PANTHER" id="PTHR34933">
    <property type="entry name" value="FLAGELLAR L-RING PROTEIN"/>
    <property type="match status" value="1"/>
</dbReference>
<evidence type="ECO:0000256" key="2">
    <source>
        <dbReference type="ARBA" id="ARBA00006929"/>
    </source>
</evidence>
<evidence type="ECO:0000256" key="4">
    <source>
        <dbReference type="ARBA" id="ARBA00023136"/>
    </source>
</evidence>
<dbReference type="EMBL" id="JBHRTB010000010">
    <property type="protein sequence ID" value="MFC3141721.1"/>
    <property type="molecule type" value="Genomic_DNA"/>
</dbReference>